<comment type="caution">
    <text evidence="8">The sequence shown here is derived from an EMBL/GenBank/DDBJ whole genome shotgun (WGS) entry which is preliminary data.</text>
</comment>
<dbReference type="SUPFAM" id="SSF53383">
    <property type="entry name" value="PLP-dependent transferases"/>
    <property type="match status" value="1"/>
</dbReference>
<evidence type="ECO:0000256" key="6">
    <source>
        <dbReference type="SAM" id="MobiDB-lite"/>
    </source>
</evidence>
<dbReference type="CDD" id="cd00609">
    <property type="entry name" value="AAT_like"/>
    <property type="match status" value="1"/>
</dbReference>
<dbReference type="InterPro" id="IPR051798">
    <property type="entry name" value="Class-II_PLP-Dep_Aminotrans"/>
</dbReference>
<dbReference type="EMBL" id="VUOB01000045">
    <property type="protein sequence ID" value="KAA2257569.1"/>
    <property type="molecule type" value="Genomic_DNA"/>
</dbReference>
<comment type="similarity">
    <text evidence="5">Belongs to the class-II pyridoxal-phosphate-dependent aminotransferase family. MalY/PatB cystathionine beta-lyase subfamily.</text>
</comment>
<keyword evidence="9" id="KW-1185">Reference proteome</keyword>
<name>A0A5B2X307_9PSEU</name>
<gene>
    <name evidence="8" type="ORF">F0L68_25065</name>
</gene>
<organism evidence="8 9">
    <name type="scientific">Solihabitans fulvus</name>
    <dbReference type="NCBI Taxonomy" id="1892852"/>
    <lineage>
        <taxon>Bacteria</taxon>
        <taxon>Bacillati</taxon>
        <taxon>Actinomycetota</taxon>
        <taxon>Actinomycetes</taxon>
        <taxon>Pseudonocardiales</taxon>
        <taxon>Pseudonocardiaceae</taxon>
        <taxon>Solihabitans</taxon>
    </lineage>
</organism>
<dbReference type="InterPro" id="IPR015424">
    <property type="entry name" value="PyrdxlP-dep_Trfase"/>
</dbReference>
<proteinExistence type="inferred from homology"/>
<dbReference type="Proteomes" id="UP000323454">
    <property type="component" value="Unassembled WGS sequence"/>
</dbReference>
<dbReference type="GO" id="GO:0030170">
    <property type="term" value="F:pyridoxal phosphate binding"/>
    <property type="evidence" value="ECO:0007669"/>
    <property type="project" value="InterPro"/>
</dbReference>
<dbReference type="AlphaFoldDB" id="A0A5B2X307"/>
<dbReference type="InterPro" id="IPR004839">
    <property type="entry name" value="Aminotransferase_I/II_large"/>
</dbReference>
<dbReference type="PANTHER" id="PTHR43525:SF2">
    <property type="entry name" value="CYSTATHIONINE BETA-LYASE-RELATED"/>
    <property type="match status" value="1"/>
</dbReference>
<keyword evidence="8" id="KW-0808">Transferase</keyword>
<evidence type="ECO:0000313" key="8">
    <source>
        <dbReference type="EMBL" id="KAA2257569.1"/>
    </source>
</evidence>
<dbReference type="GO" id="GO:0047804">
    <property type="term" value="F:cysteine-S-conjugate beta-lyase activity"/>
    <property type="evidence" value="ECO:0007669"/>
    <property type="project" value="UniProtKB-EC"/>
</dbReference>
<dbReference type="Gene3D" id="3.40.640.10">
    <property type="entry name" value="Type I PLP-dependent aspartate aminotransferase-like (Major domain)"/>
    <property type="match status" value="1"/>
</dbReference>
<evidence type="ECO:0000256" key="5">
    <source>
        <dbReference type="ARBA" id="ARBA00037974"/>
    </source>
</evidence>
<keyword evidence="3" id="KW-0663">Pyridoxal phosphate</keyword>
<evidence type="ECO:0000256" key="1">
    <source>
        <dbReference type="ARBA" id="ARBA00001933"/>
    </source>
</evidence>
<dbReference type="Gene3D" id="3.90.1150.10">
    <property type="entry name" value="Aspartate Aminotransferase, domain 1"/>
    <property type="match status" value="1"/>
</dbReference>
<evidence type="ECO:0000259" key="7">
    <source>
        <dbReference type="Pfam" id="PF00155"/>
    </source>
</evidence>
<evidence type="ECO:0000256" key="3">
    <source>
        <dbReference type="ARBA" id="ARBA00022898"/>
    </source>
</evidence>
<evidence type="ECO:0000313" key="9">
    <source>
        <dbReference type="Proteomes" id="UP000323454"/>
    </source>
</evidence>
<accession>A0A5B2X307</accession>
<dbReference type="InterPro" id="IPR015422">
    <property type="entry name" value="PyrdxlP-dep_Trfase_small"/>
</dbReference>
<dbReference type="InterPro" id="IPR015421">
    <property type="entry name" value="PyrdxlP-dep_Trfase_major"/>
</dbReference>
<evidence type="ECO:0000256" key="2">
    <source>
        <dbReference type="ARBA" id="ARBA00012224"/>
    </source>
</evidence>
<reference evidence="8 9" key="2">
    <citation type="submission" date="2019-09" db="EMBL/GenBank/DDBJ databases">
        <authorList>
            <person name="Jin C."/>
        </authorList>
    </citation>
    <scope>NUCLEOTIDE SEQUENCE [LARGE SCALE GENOMIC DNA]</scope>
    <source>
        <strain evidence="8 9">AN110305</strain>
    </source>
</reference>
<feature type="domain" description="Aminotransferase class I/classII large" evidence="7">
    <location>
        <begin position="95"/>
        <end position="390"/>
    </location>
</feature>
<dbReference type="Pfam" id="PF00155">
    <property type="entry name" value="Aminotran_1_2"/>
    <property type="match status" value="1"/>
</dbReference>
<reference evidence="8 9" key="1">
    <citation type="submission" date="2019-09" db="EMBL/GenBank/DDBJ databases">
        <title>Goodfellowia gen. nov., a new genus of the Pseudonocardineae related to Actinoalloteichus, containing Goodfellowia coeruleoviolacea gen. nov., comb. nov. gen. nov., comb. nov.</title>
        <authorList>
            <person name="Labeda D."/>
        </authorList>
    </citation>
    <scope>NUCLEOTIDE SEQUENCE [LARGE SCALE GENOMIC DNA]</scope>
    <source>
        <strain evidence="8 9">AN110305</strain>
    </source>
</reference>
<keyword evidence="4" id="KW-0456">Lyase</keyword>
<protein>
    <recommendedName>
        <fullName evidence="2">cysteine-S-conjugate beta-lyase</fullName>
        <ecNumber evidence="2">4.4.1.13</ecNumber>
    </recommendedName>
</protein>
<evidence type="ECO:0000256" key="4">
    <source>
        <dbReference type="ARBA" id="ARBA00023239"/>
    </source>
</evidence>
<feature type="region of interest" description="Disordered" evidence="6">
    <location>
        <begin position="1"/>
        <end position="24"/>
    </location>
</feature>
<feature type="compositionally biased region" description="Polar residues" evidence="6">
    <location>
        <begin position="1"/>
        <end position="10"/>
    </location>
</feature>
<dbReference type="EC" id="4.4.1.13" evidence="2"/>
<dbReference type="OrthoDB" id="3224382at2"/>
<sequence>MTASGQTSRISADPVAEMAGLRGRTNEKWRRHGSEVLPASIAEMDFPVATEVRAAIGARLAASDIGYAFSYTQDSPAQRAVSQWLTSRFDWPVLPNHIVFYADVMRVMEAGIEAFSAPGDAVVTDVPAYPSFFEAVRERGREIVGNPMVLRDGRWQVDLAGLERAFRDGARAYLLCSPHNPTGEVHSVAELTRIAELARAHRVTVLCDEVHSPLIYPGRRHVPFASLPAAREVRTLTAVSASKGWNIAGLKCAFGIPGDRAVAEALMAQPARMRDGVGILGAAASEAAFTVGDRWLGETMGYLDGNRRLLAGLIAAELPEIRHHRPESTYLAWLDCRRIADRLGEDDLTGRVLREANLAVTDGALFGSPGFLRLNFATPRPLVEETVRRLAVGLAATERPEIAVAVAHH</sequence>
<keyword evidence="8" id="KW-0032">Aminotransferase</keyword>
<dbReference type="RefSeq" id="WP_149852248.1">
    <property type="nucleotide sequence ID" value="NZ_VUOB01000045.1"/>
</dbReference>
<dbReference type="GO" id="GO:0008483">
    <property type="term" value="F:transaminase activity"/>
    <property type="evidence" value="ECO:0007669"/>
    <property type="project" value="UniProtKB-KW"/>
</dbReference>
<dbReference type="PANTHER" id="PTHR43525">
    <property type="entry name" value="PROTEIN MALY"/>
    <property type="match status" value="1"/>
</dbReference>
<comment type="cofactor">
    <cofactor evidence="1">
        <name>pyridoxal 5'-phosphate</name>
        <dbReference type="ChEBI" id="CHEBI:597326"/>
    </cofactor>
</comment>